<evidence type="ECO:0000313" key="3">
    <source>
        <dbReference type="Proteomes" id="UP000236333"/>
    </source>
</evidence>
<keyword evidence="1" id="KW-0812">Transmembrane</keyword>
<reference evidence="2 3" key="1">
    <citation type="journal article" date="2017" name="Mol. Biol. Evol.">
        <title>The 4-celled Tetrabaena socialis nuclear genome reveals the essential components for genetic control of cell number at the origin of multicellularity in the volvocine lineage.</title>
        <authorList>
            <person name="Featherston J."/>
            <person name="Arakaki Y."/>
            <person name="Hanschen E.R."/>
            <person name="Ferris P.J."/>
            <person name="Michod R.E."/>
            <person name="Olson B.J.S.C."/>
            <person name="Nozaki H."/>
            <person name="Durand P.M."/>
        </authorList>
    </citation>
    <scope>NUCLEOTIDE SEQUENCE [LARGE SCALE GENOMIC DNA]</scope>
    <source>
        <strain evidence="2 3">NIES-571</strain>
    </source>
</reference>
<comment type="caution">
    <text evidence="2">The sequence shown here is derived from an EMBL/GenBank/DDBJ whole genome shotgun (WGS) entry which is preliminary data.</text>
</comment>
<evidence type="ECO:0000313" key="2">
    <source>
        <dbReference type="EMBL" id="PNH05862.1"/>
    </source>
</evidence>
<dbReference type="AlphaFoldDB" id="A0A2J8A013"/>
<keyword evidence="3" id="KW-1185">Reference proteome</keyword>
<protein>
    <submittedName>
        <fullName evidence="2">Uncharacterized protein</fullName>
    </submittedName>
</protein>
<proteinExistence type="predicted"/>
<keyword evidence="1" id="KW-0472">Membrane</keyword>
<dbReference type="Proteomes" id="UP000236333">
    <property type="component" value="Unassembled WGS sequence"/>
</dbReference>
<dbReference type="EMBL" id="PGGS01000275">
    <property type="protein sequence ID" value="PNH05862.1"/>
    <property type="molecule type" value="Genomic_DNA"/>
</dbReference>
<accession>A0A2J8A013</accession>
<sequence length="182" mass="19108">MMLQRSAPIRASRPVSRSTARRVVVCQAQKPEEASPLKIMALPLASMVAAALIAGAAMPEDAMAAQRSGGRMGGYSGFSARKAPASSRNVQTRSAPTTVNNTTVVVAPAAPMFSPFGFSPFGGYGMGMGFGMPIFMPGGFFSGLIGLMFVSLLFSVVFNVIRGFASAQKKESDKKDDSWGDL</sequence>
<gene>
    <name evidence="2" type="ORF">TSOC_007845</name>
</gene>
<feature type="transmembrane region" description="Helical" evidence="1">
    <location>
        <begin position="134"/>
        <end position="161"/>
    </location>
</feature>
<dbReference type="OrthoDB" id="546521at2759"/>
<name>A0A2J8A013_9CHLO</name>
<keyword evidence="1" id="KW-1133">Transmembrane helix</keyword>
<organism evidence="2 3">
    <name type="scientific">Tetrabaena socialis</name>
    <dbReference type="NCBI Taxonomy" id="47790"/>
    <lineage>
        <taxon>Eukaryota</taxon>
        <taxon>Viridiplantae</taxon>
        <taxon>Chlorophyta</taxon>
        <taxon>core chlorophytes</taxon>
        <taxon>Chlorophyceae</taxon>
        <taxon>CS clade</taxon>
        <taxon>Chlamydomonadales</taxon>
        <taxon>Tetrabaenaceae</taxon>
        <taxon>Tetrabaena</taxon>
    </lineage>
</organism>
<evidence type="ECO:0000256" key="1">
    <source>
        <dbReference type="SAM" id="Phobius"/>
    </source>
</evidence>